<keyword evidence="2" id="KW-1185">Reference proteome</keyword>
<accession>A0A0K1Q2T3</accession>
<reference evidence="1 2" key="1">
    <citation type="submission" date="2015-08" db="EMBL/GenBank/DDBJ databases">
        <authorList>
            <person name="Babu N.S."/>
            <person name="Beckwith C.J."/>
            <person name="Beseler K.G."/>
            <person name="Brison A."/>
            <person name="Carone J.V."/>
            <person name="Caskin T.P."/>
            <person name="Diamond M."/>
            <person name="Durham M.E."/>
            <person name="Foxe J.M."/>
            <person name="Go M."/>
            <person name="Henderson B.A."/>
            <person name="Jones I.B."/>
            <person name="McGettigan J.A."/>
            <person name="Micheletti S.J."/>
            <person name="Nasrallah M.E."/>
            <person name="Ortiz D."/>
            <person name="Piller C.R."/>
            <person name="Privatt S.R."/>
            <person name="Schneider S.L."/>
            <person name="Sharp S."/>
            <person name="Smith T.C."/>
            <person name="Stanton J.D."/>
            <person name="Ullery H.E."/>
            <person name="Wilson R.J."/>
            <person name="Serrano M.G."/>
            <person name="Buck G."/>
            <person name="Lee V."/>
            <person name="Wang Y."/>
            <person name="Carvalho R."/>
            <person name="Voegtly L."/>
            <person name="Shi R."/>
            <person name="Duckworth R."/>
            <person name="Johnson A."/>
            <person name="Loviza R."/>
            <person name="Walstead R."/>
            <person name="Shah Z."/>
            <person name="Kiflezghi M."/>
            <person name="Wade K."/>
            <person name="Ball S.L."/>
            <person name="Bradley K.W."/>
            <person name="Asai D.J."/>
            <person name="Bowman C.A."/>
            <person name="Russell D.A."/>
            <person name="Pope W.H."/>
            <person name="Jacobs-Sera D."/>
            <person name="Hendrix R.W."/>
            <person name="Hatfull G.F."/>
        </authorList>
    </citation>
    <scope>NUCLEOTIDE SEQUENCE [LARGE SCALE GENOMIC DNA]</scope>
    <source>
        <strain evidence="1 2">DSM 27648</strain>
    </source>
</reference>
<evidence type="ECO:0000313" key="1">
    <source>
        <dbReference type="EMBL" id="AKU99951.1"/>
    </source>
</evidence>
<name>A0A0K1Q2T3_9BACT</name>
<dbReference type="EMBL" id="CP012333">
    <property type="protein sequence ID" value="AKU99951.1"/>
    <property type="molecule type" value="Genomic_DNA"/>
</dbReference>
<protein>
    <submittedName>
        <fullName evidence="1">Uncharacterized protein</fullName>
    </submittedName>
</protein>
<dbReference type="KEGG" id="llu:AKJ09_06615"/>
<dbReference type="RefSeq" id="WP_146651328.1">
    <property type="nucleotide sequence ID" value="NZ_CP012333.1"/>
</dbReference>
<proteinExistence type="predicted"/>
<evidence type="ECO:0000313" key="2">
    <source>
        <dbReference type="Proteomes" id="UP000064967"/>
    </source>
</evidence>
<dbReference type="Proteomes" id="UP000064967">
    <property type="component" value="Chromosome"/>
</dbReference>
<sequence length="249" mass="25273">MSDELEQLSDLASRALAAETRRPDVSDELAVRLMARVTSTVATGAAATAAKSGAAAKVATSAKAAQLGLTAKAAPWIGLAFLAGGGTGAAVHAALTVPAPRVVESSAASPSASVDRPVPPVVSAPPVESAVATRSSVDAPANVAPLRTAAAVTASSTAYEPDVSLAAERALVERARTALGRGDLEGALEAADVHAARYPKGRLQEEREAIAIQALAKLHRTADAERRAQAFRKAHANSVFLPTIDLVVP</sequence>
<dbReference type="AlphaFoldDB" id="A0A0K1Q2T3"/>
<organism evidence="1 2">
    <name type="scientific">Labilithrix luteola</name>
    <dbReference type="NCBI Taxonomy" id="1391654"/>
    <lineage>
        <taxon>Bacteria</taxon>
        <taxon>Pseudomonadati</taxon>
        <taxon>Myxococcota</taxon>
        <taxon>Polyangia</taxon>
        <taxon>Polyangiales</taxon>
        <taxon>Labilitrichaceae</taxon>
        <taxon>Labilithrix</taxon>
    </lineage>
</organism>
<dbReference type="STRING" id="1391654.AKJ09_06615"/>
<gene>
    <name evidence="1" type="ORF">AKJ09_06615</name>
</gene>